<name>A0A8J2SVM3_9STRA</name>
<proteinExistence type="predicted"/>
<evidence type="ECO:0000256" key="4">
    <source>
        <dbReference type="PROSITE-ProRule" id="PRU00134"/>
    </source>
</evidence>
<dbReference type="GO" id="GO:0008270">
    <property type="term" value="F:zinc ion binding"/>
    <property type="evidence" value="ECO:0007669"/>
    <property type="project" value="UniProtKB-KW"/>
</dbReference>
<dbReference type="InterPro" id="IPR002893">
    <property type="entry name" value="Znf_MYND"/>
</dbReference>
<evidence type="ECO:0000313" key="6">
    <source>
        <dbReference type="EMBL" id="CAH0378238.1"/>
    </source>
</evidence>
<protein>
    <recommendedName>
        <fullName evidence="5">MYND-type domain-containing protein</fullName>
    </recommendedName>
</protein>
<dbReference type="Pfam" id="PF01753">
    <property type="entry name" value="zf-MYND"/>
    <property type="match status" value="1"/>
</dbReference>
<dbReference type="PROSITE" id="PS01360">
    <property type="entry name" value="ZF_MYND_1"/>
    <property type="match status" value="1"/>
</dbReference>
<dbReference type="Proteomes" id="UP000789595">
    <property type="component" value="Unassembled WGS sequence"/>
</dbReference>
<dbReference type="Gene3D" id="6.10.140.2220">
    <property type="match status" value="1"/>
</dbReference>
<accession>A0A8J2SVM3</accession>
<evidence type="ECO:0000256" key="1">
    <source>
        <dbReference type="ARBA" id="ARBA00022723"/>
    </source>
</evidence>
<evidence type="ECO:0000313" key="7">
    <source>
        <dbReference type="Proteomes" id="UP000789595"/>
    </source>
</evidence>
<dbReference type="AlphaFoldDB" id="A0A8J2SVM3"/>
<keyword evidence="2 4" id="KW-0863">Zinc-finger</keyword>
<dbReference type="SUPFAM" id="SSF144232">
    <property type="entry name" value="HIT/MYND zinc finger-like"/>
    <property type="match status" value="1"/>
</dbReference>
<gene>
    <name evidence="6" type="ORF">PECAL_5P27530</name>
</gene>
<dbReference type="PROSITE" id="PS50865">
    <property type="entry name" value="ZF_MYND_2"/>
    <property type="match status" value="1"/>
</dbReference>
<evidence type="ECO:0000256" key="3">
    <source>
        <dbReference type="ARBA" id="ARBA00022833"/>
    </source>
</evidence>
<keyword evidence="3" id="KW-0862">Zinc</keyword>
<reference evidence="6" key="1">
    <citation type="submission" date="2021-11" db="EMBL/GenBank/DDBJ databases">
        <authorList>
            <consortium name="Genoscope - CEA"/>
            <person name="William W."/>
        </authorList>
    </citation>
    <scope>NUCLEOTIDE SEQUENCE</scope>
</reference>
<keyword evidence="7" id="KW-1185">Reference proteome</keyword>
<sequence length="1032" mass="111847">MMEGLNPAHVMLMQTDYGRILNLKEIGREFTKLAAIADEFDMPELGKVYLDYAQGCRADTEAKRRTFYDGFMFSIKRMPTQGLPPPSEGQLISALFDRLHGAKCIFQALQGSGVHAKHLSSTAKHAAIAIEVLTPRLGFDNAAIMNDISEAAALNIAQRKQQEASAAFAATAIEQLRYAEAPPAWVTNAVSTARTADKASKLAEVFMEEDKPWAAETLLRCAVDLARRAHFEAGELANALSRLSRCRALLGRYARSLGPGYNGPARAVLETAVADARAAIDAADVGRGVQITGLVSRADLNGARGTVLAYVKAKERFAVALAPPHSTRISAKASNLKFDQEPQADVRTARVRLADALLALDPSGGAMEATKILTPLARDSAGDGIIVDGRSIADRLEESRWASRSWLLVSHVDESDWLASDDKRGIGPRIEAALDRLRMDVVAHLGERSPKRLARFGTDVVSAVAAVCHVVRRGYRDARAQVAVGMVEEELRKIARCLPLRAVAASDDLRSLVFLESPRWDVFGLDRRDRACRARLTGSAADDCDADEDPCREEEDAEDVFVREHLARRSGGASMSAKGVTRAFSVIRGAEPDDASAQRDEAPRCYGCFAVTVLMRLALGVGPASRKLRDTATARLVGLASADRHELGLYAGGRYLEYALGRMAGTGRYGWGDEDAGRREKFGTDFATKPGAVVACAVIVAVSSDHHHLFQRLFREHLHTPEFWVDRAEGDVCGFLRTYALAALDGNSPLSDENGGDIDLDEEALVVSCDAIFAAARLYKGAAGAAAPWAAAVRDLLAASASGRFLLDRCARKDAATAEARRGVMRSSVARWLHKLTSAEKAGFRWDTFDAATRRRLEARGVTPPTSQADALDGEGGGRSAVATTRACAHCGVVETPAQKLFFCRGCRCVAYCSRDHQKADWQAHKARCKDLRVAREKQRVAHKPMRDGGRGIHGMLSKSLYHQKALQEAYGGLKEGEAEFMACIGDMEQTAEDSVSGLQSDDVITQTGSLKAMARLKSKLTQEWLDTPSNV</sequence>
<dbReference type="EMBL" id="CAKKNE010000005">
    <property type="protein sequence ID" value="CAH0378238.1"/>
    <property type="molecule type" value="Genomic_DNA"/>
</dbReference>
<evidence type="ECO:0000259" key="5">
    <source>
        <dbReference type="PROSITE" id="PS50865"/>
    </source>
</evidence>
<feature type="domain" description="MYND-type" evidence="5">
    <location>
        <begin position="888"/>
        <end position="929"/>
    </location>
</feature>
<dbReference type="OrthoDB" id="105150at2759"/>
<comment type="caution">
    <text evidence="6">The sequence shown here is derived from an EMBL/GenBank/DDBJ whole genome shotgun (WGS) entry which is preliminary data.</text>
</comment>
<keyword evidence="1" id="KW-0479">Metal-binding</keyword>
<evidence type="ECO:0000256" key="2">
    <source>
        <dbReference type="ARBA" id="ARBA00022771"/>
    </source>
</evidence>
<organism evidence="6 7">
    <name type="scientific">Pelagomonas calceolata</name>
    <dbReference type="NCBI Taxonomy" id="35677"/>
    <lineage>
        <taxon>Eukaryota</taxon>
        <taxon>Sar</taxon>
        <taxon>Stramenopiles</taxon>
        <taxon>Ochrophyta</taxon>
        <taxon>Pelagophyceae</taxon>
        <taxon>Pelagomonadales</taxon>
        <taxon>Pelagomonadaceae</taxon>
        <taxon>Pelagomonas</taxon>
    </lineage>
</organism>